<evidence type="ECO:0000256" key="2">
    <source>
        <dbReference type="ARBA" id="ARBA00010488"/>
    </source>
</evidence>
<protein>
    <submittedName>
        <fullName evidence="8">CDP-glycerol glycerophosphotransferase family protein</fullName>
    </submittedName>
</protein>
<keyword evidence="6 7" id="KW-0472">Membrane</keyword>
<name>A0ABT6D3P5_9LACO</name>
<dbReference type="SUPFAM" id="SSF53756">
    <property type="entry name" value="UDP-Glycosyltransferase/glycogen phosphorylase"/>
    <property type="match status" value="1"/>
</dbReference>
<evidence type="ECO:0000256" key="3">
    <source>
        <dbReference type="ARBA" id="ARBA00022475"/>
    </source>
</evidence>
<evidence type="ECO:0000256" key="5">
    <source>
        <dbReference type="ARBA" id="ARBA00022944"/>
    </source>
</evidence>
<evidence type="ECO:0000256" key="6">
    <source>
        <dbReference type="ARBA" id="ARBA00023136"/>
    </source>
</evidence>
<dbReference type="Gene3D" id="3.40.50.12580">
    <property type="match status" value="1"/>
</dbReference>
<accession>A0ABT6D3P5</accession>
<evidence type="ECO:0000256" key="7">
    <source>
        <dbReference type="SAM" id="Phobius"/>
    </source>
</evidence>
<evidence type="ECO:0000256" key="4">
    <source>
        <dbReference type="ARBA" id="ARBA00022679"/>
    </source>
</evidence>
<evidence type="ECO:0000256" key="1">
    <source>
        <dbReference type="ARBA" id="ARBA00004202"/>
    </source>
</evidence>
<sequence>MQQLKDKIKRSNAIGSLYLFGMSALIFVLKLVVKPKSKRILFTSYSGRQVSDSPKELFLSLMEDARFDDYELVFALNNPEEWPDVPDEQKIAMNSPVYFWHLLRSKYWVANSSIERLVPFQHPDHVYIQFWHGIPMKHLGVDEEHLSFLVDNWYKNAEIDYLITSGEFDTEVMKRIFPRAKQVEEIGSLRAAISERRANEDLVKFKKKLGIPADSKKKVLLYVPTFREYQPEMATNFSYAFIKALSAEYEVVYRGHYFTNGANISGLHNVSKLSLYKLFLVTDILVTDYSSVLFDFAIFNKPIYLFQPDILEYREKRGLYLTGRDLKIPTAYSEAMLWNMLKRDYDYSKVERIRHDYNNHDVHAAVERIKQIILE</sequence>
<dbReference type="PANTHER" id="PTHR37316:SF3">
    <property type="entry name" value="TEICHOIC ACID GLYCEROL-PHOSPHATE TRANSFERASE"/>
    <property type="match status" value="1"/>
</dbReference>
<comment type="subcellular location">
    <subcellularLocation>
        <location evidence="1">Cell membrane</location>
        <topology evidence="1">Peripheral membrane protein</topology>
    </subcellularLocation>
</comment>
<dbReference type="EMBL" id="JAOZFC020000001">
    <property type="protein sequence ID" value="MDF9300144.1"/>
    <property type="molecule type" value="Genomic_DNA"/>
</dbReference>
<dbReference type="InterPro" id="IPR043149">
    <property type="entry name" value="TagF_N"/>
</dbReference>
<dbReference type="InterPro" id="IPR051612">
    <property type="entry name" value="Teichoic_Acid_Biosynth"/>
</dbReference>
<dbReference type="Gene3D" id="3.40.50.11820">
    <property type="match status" value="1"/>
</dbReference>
<dbReference type="Pfam" id="PF04464">
    <property type="entry name" value="Glyphos_transf"/>
    <property type="match status" value="1"/>
</dbReference>
<keyword evidence="5" id="KW-0777">Teichoic acid biosynthesis</keyword>
<keyword evidence="7" id="KW-0812">Transmembrane</keyword>
<feature type="transmembrane region" description="Helical" evidence="7">
    <location>
        <begin position="12"/>
        <end position="33"/>
    </location>
</feature>
<dbReference type="Proteomes" id="UP001146336">
    <property type="component" value="Unassembled WGS sequence"/>
</dbReference>
<dbReference type="RefSeq" id="WP_199404836.1">
    <property type="nucleotide sequence ID" value="NZ_JAOZFC020000001.1"/>
</dbReference>
<keyword evidence="9" id="KW-1185">Reference proteome</keyword>
<organism evidence="8 9">
    <name type="scientific">Weissella fermenti</name>
    <dbReference type="NCBI Taxonomy" id="2987699"/>
    <lineage>
        <taxon>Bacteria</taxon>
        <taxon>Bacillati</taxon>
        <taxon>Bacillota</taxon>
        <taxon>Bacilli</taxon>
        <taxon>Lactobacillales</taxon>
        <taxon>Lactobacillaceae</taxon>
        <taxon>Weissella</taxon>
    </lineage>
</organism>
<comment type="similarity">
    <text evidence="2">Belongs to the CDP-glycerol glycerophosphotransferase family.</text>
</comment>
<keyword evidence="7" id="KW-1133">Transmembrane helix</keyword>
<gene>
    <name evidence="8" type="ORF">OIT47_007660</name>
</gene>
<dbReference type="PANTHER" id="PTHR37316">
    <property type="entry name" value="TEICHOIC ACID GLYCEROL-PHOSPHATE PRIMASE"/>
    <property type="match status" value="1"/>
</dbReference>
<proteinExistence type="inferred from homology"/>
<reference evidence="8" key="1">
    <citation type="submission" date="2023-03" db="EMBL/GenBank/DDBJ databases">
        <title>Comparative genomics of Weissella fermenti BK2, and weissella type species.</title>
        <authorList>
            <person name="Lee J.K."/>
            <person name="Baek J.H."/>
            <person name="Kim J.M."/>
            <person name="Choi D.G."/>
            <person name="Jeon C.O."/>
        </authorList>
    </citation>
    <scope>NUCLEOTIDE SEQUENCE</scope>
    <source>
        <strain evidence="8">BK2</strain>
    </source>
</reference>
<dbReference type="InterPro" id="IPR007554">
    <property type="entry name" value="Glycerophosphate_synth"/>
</dbReference>
<dbReference type="InterPro" id="IPR043148">
    <property type="entry name" value="TagF_C"/>
</dbReference>
<comment type="caution">
    <text evidence="8">The sequence shown here is derived from an EMBL/GenBank/DDBJ whole genome shotgun (WGS) entry which is preliminary data.</text>
</comment>
<evidence type="ECO:0000313" key="9">
    <source>
        <dbReference type="Proteomes" id="UP001146336"/>
    </source>
</evidence>
<evidence type="ECO:0000313" key="8">
    <source>
        <dbReference type="EMBL" id="MDF9300144.1"/>
    </source>
</evidence>
<keyword evidence="4" id="KW-0808">Transferase</keyword>
<keyword evidence="3" id="KW-1003">Cell membrane</keyword>